<dbReference type="InterPro" id="IPR046230">
    <property type="entry name" value="DUF6263"/>
</dbReference>
<dbReference type="HOGENOM" id="CLU_893960_0_0_0"/>
<dbReference type="OrthoDB" id="269991at2"/>
<sequence>MACMPALQTRMFRAASLLLALVCCSSIADAQTQLQYRYESGDTLSYELKQTLTTTANISGQPMENIMSQQLELSTHVQNVSADGSAEVTKRINRIRMRATQPGRDEPLTYDSQTETDVPAPFRMIADSMSRLVNQDIQMTLSPEGEASDVQLPDSMNNLINGAAGGIAGVNSPEGVKKMISQGSLIFPQRAVAVNESWTRELSTDLPFGTMKSNVILTYAGQTPEGLHRIDAKSKISLIPKEGTPFQVTLKSADGQGVYLFDESRGCVYASALKQQMDLEMSALGQTIKQNVVTDITMRLVEQNTRTAGRP</sequence>
<protein>
    <submittedName>
        <fullName evidence="2">Uncharacterized protein</fullName>
    </submittedName>
</protein>
<organism evidence="2 3">
    <name type="scientific">Rubinisphaera brasiliensis (strain ATCC 49424 / DSM 5305 / JCM 21570 / IAM 15109 / NBRC 103401 / IFAM 1448)</name>
    <name type="common">Planctomyces brasiliensis</name>
    <dbReference type="NCBI Taxonomy" id="756272"/>
    <lineage>
        <taxon>Bacteria</taxon>
        <taxon>Pseudomonadati</taxon>
        <taxon>Planctomycetota</taxon>
        <taxon>Planctomycetia</taxon>
        <taxon>Planctomycetales</taxon>
        <taxon>Planctomycetaceae</taxon>
        <taxon>Rubinisphaera</taxon>
    </lineage>
</organism>
<evidence type="ECO:0000256" key="1">
    <source>
        <dbReference type="SAM" id="SignalP"/>
    </source>
</evidence>
<gene>
    <name evidence="2" type="ordered locus">Plabr_1210</name>
</gene>
<keyword evidence="3" id="KW-1185">Reference proteome</keyword>
<proteinExistence type="predicted"/>
<dbReference type="Pfam" id="PF19777">
    <property type="entry name" value="DUF6263"/>
    <property type="match status" value="1"/>
</dbReference>
<reference evidence="3" key="1">
    <citation type="submission" date="2011-02" db="EMBL/GenBank/DDBJ databases">
        <title>The complete genome of Planctomyces brasiliensis DSM 5305.</title>
        <authorList>
            <person name="Lucas S."/>
            <person name="Copeland A."/>
            <person name="Lapidus A."/>
            <person name="Bruce D."/>
            <person name="Goodwin L."/>
            <person name="Pitluck S."/>
            <person name="Kyrpides N."/>
            <person name="Mavromatis K."/>
            <person name="Pagani I."/>
            <person name="Ivanova N."/>
            <person name="Ovchinnikova G."/>
            <person name="Lu M."/>
            <person name="Detter J.C."/>
            <person name="Han C."/>
            <person name="Land M."/>
            <person name="Hauser L."/>
            <person name="Markowitz V."/>
            <person name="Cheng J.-F."/>
            <person name="Hugenholtz P."/>
            <person name="Woyke T."/>
            <person name="Wu D."/>
            <person name="Tindall B."/>
            <person name="Pomrenke H.G."/>
            <person name="Brambilla E."/>
            <person name="Klenk H.-P."/>
            <person name="Eisen J.A."/>
        </authorList>
    </citation>
    <scope>NUCLEOTIDE SEQUENCE [LARGE SCALE GENOMIC DNA]</scope>
    <source>
        <strain evidence="3">ATCC 49424 / DSM 5305 / JCM 21570 / NBRC 103401 / IFAM 1448</strain>
    </source>
</reference>
<keyword evidence="1" id="KW-0732">Signal</keyword>
<name>F0SLT2_RUBBR</name>
<feature type="signal peptide" evidence="1">
    <location>
        <begin position="1"/>
        <end position="30"/>
    </location>
</feature>
<accession>F0SLT2</accession>
<dbReference type="eggNOG" id="ENOG50330ZJ">
    <property type="taxonomic scope" value="Bacteria"/>
</dbReference>
<feature type="chain" id="PRO_5003258683" evidence="1">
    <location>
        <begin position="31"/>
        <end position="311"/>
    </location>
</feature>
<dbReference type="RefSeq" id="WP_013627556.1">
    <property type="nucleotide sequence ID" value="NC_015174.1"/>
</dbReference>
<dbReference type="AlphaFoldDB" id="F0SLT2"/>
<dbReference type="Proteomes" id="UP000006860">
    <property type="component" value="Chromosome"/>
</dbReference>
<dbReference type="KEGG" id="pbs:Plabr_1210"/>
<evidence type="ECO:0000313" key="3">
    <source>
        <dbReference type="Proteomes" id="UP000006860"/>
    </source>
</evidence>
<evidence type="ECO:0000313" key="2">
    <source>
        <dbReference type="EMBL" id="ADY58823.1"/>
    </source>
</evidence>
<dbReference type="EMBL" id="CP002546">
    <property type="protein sequence ID" value="ADY58823.1"/>
    <property type="molecule type" value="Genomic_DNA"/>
</dbReference>